<protein>
    <submittedName>
        <fullName evidence="8">DNA polymerase alpha-binding protein</fullName>
    </submittedName>
</protein>
<dbReference type="PANTHER" id="PTHR19932">
    <property type="entry name" value="WD REPEAT AND HMG-BOX DNA BINDING PROTEIN"/>
    <property type="match status" value="1"/>
</dbReference>
<evidence type="ECO:0000256" key="4">
    <source>
        <dbReference type="ARBA" id="ARBA00023242"/>
    </source>
</evidence>
<feature type="domain" description="WDHD1/CFT4 helical bundle" evidence="7">
    <location>
        <begin position="739"/>
        <end position="839"/>
    </location>
</feature>
<feature type="region of interest" description="Disordered" evidence="5">
    <location>
        <begin position="330"/>
        <end position="351"/>
    </location>
</feature>
<dbReference type="Proteomes" id="UP000253472">
    <property type="component" value="Unassembled WGS sequence"/>
</dbReference>
<keyword evidence="2" id="KW-0853">WD repeat</keyword>
<dbReference type="Pfam" id="PF20946">
    <property type="entry name" value="Ctf4_C"/>
    <property type="match status" value="1"/>
</dbReference>
<evidence type="ECO:0000256" key="1">
    <source>
        <dbReference type="ARBA" id="ARBA00004123"/>
    </source>
</evidence>
<keyword evidence="4" id="KW-0539">Nucleus</keyword>
<evidence type="ECO:0000256" key="3">
    <source>
        <dbReference type="ARBA" id="ARBA00022737"/>
    </source>
</evidence>
<feature type="domain" description="WDHD1/CFT4 second beta-propeller" evidence="6">
    <location>
        <begin position="427"/>
        <end position="731"/>
    </location>
</feature>
<dbReference type="SUPFAM" id="SSF50978">
    <property type="entry name" value="WD40 repeat-like"/>
    <property type="match status" value="1"/>
</dbReference>
<dbReference type="OrthoDB" id="427368at2759"/>
<organism evidence="8 9">
    <name type="scientific">Candida viswanathii</name>
    <dbReference type="NCBI Taxonomy" id="5486"/>
    <lineage>
        <taxon>Eukaryota</taxon>
        <taxon>Fungi</taxon>
        <taxon>Dikarya</taxon>
        <taxon>Ascomycota</taxon>
        <taxon>Saccharomycotina</taxon>
        <taxon>Pichiomycetes</taxon>
        <taxon>Debaryomycetaceae</taxon>
        <taxon>Candida/Lodderomyces clade</taxon>
        <taxon>Candida</taxon>
    </lineage>
</organism>
<evidence type="ECO:0000313" key="9">
    <source>
        <dbReference type="Proteomes" id="UP000253472"/>
    </source>
</evidence>
<dbReference type="PANTHER" id="PTHR19932:SF10">
    <property type="entry name" value="WD REPEAT AND HMG-BOX DNA-BINDING PROTEIN 1"/>
    <property type="match status" value="1"/>
</dbReference>
<dbReference type="EMBL" id="QLNQ01000026">
    <property type="protein sequence ID" value="RCK60299.1"/>
    <property type="molecule type" value="Genomic_DNA"/>
</dbReference>
<dbReference type="GO" id="GO:0000278">
    <property type="term" value="P:mitotic cell cycle"/>
    <property type="evidence" value="ECO:0007669"/>
    <property type="project" value="TreeGrafter"/>
</dbReference>
<comment type="caution">
    <text evidence="8">The sequence shown here is derived from an EMBL/GenBank/DDBJ whole genome shotgun (WGS) entry which is preliminary data.</text>
</comment>
<accession>A0A367Y3V5</accession>
<keyword evidence="9" id="KW-1185">Reference proteome</keyword>
<dbReference type="Pfam" id="PF12341">
    <property type="entry name" value="Mcl1_mid"/>
    <property type="match status" value="1"/>
</dbReference>
<gene>
    <name evidence="8" type="primary">CTF4_1</name>
    <name evidence="8" type="ORF">Cantr_08141</name>
</gene>
<dbReference type="AlphaFoldDB" id="A0A367Y3V5"/>
<dbReference type="GO" id="GO:0006261">
    <property type="term" value="P:DNA-templated DNA replication"/>
    <property type="evidence" value="ECO:0007669"/>
    <property type="project" value="TreeGrafter"/>
</dbReference>
<evidence type="ECO:0000313" key="8">
    <source>
        <dbReference type="EMBL" id="RCK60299.1"/>
    </source>
</evidence>
<dbReference type="InterPro" id="IPR036322">
    <property type="entry name" value="WD40_repeat_dom_sf"/>
</dbReference>
<dbReference type="GO" id="GO:0043596">
    <property type="term" value="C:nuclear replication fork"/>
    <property type="evidence" value="ECO:0007669"/>
    <property type="project" value="TreeGrafter"/>
</dbReference>
<dbReference type="STRING" id="5486.A0A367Y3V5"/>
<dbReference type="GO" id="GO:0006281">
    <property type="term" value="P:DNA repair"/>
    <property type="evidence" value="ECO:0007669"/>
    <property type="project" value="TreeGrafter"/>
</dbReference>
<keyword evidence="3" id="KW-0677">Repeat</keyword>
<evidence type="ECO:0000259" key="6">
    <source>
        <dbReference type="Pfam" id="PF12341"/>
    </source>
</evidence>
<evidence type="ECO:0000256" key="2">
    <source>
        <dbReference type="ARBA" id="ARBA00022574"/>
    </source>
</evidence>
<sequence>MAPKKISAFPDGNSYVHYNSSLNRLVIANSEGLIKIFNIDDAESEPISIDILDNVTSVTSHDDKNLVLTTAEGKLELVDLVSNASKGILYRSELPLRDTVFINQGNRVLCGGDENKLVIVDLQTTDENNKVTNVTLPDQLLNVAYNYAGELASVSLSNGDVQIYSVVNEEPNLLHTIKSVLPSKIHVSMDKVDFNEEHHDELLSTSTAWSQNGQSLLVPTVDNQIHVYDRQDWDTVIKKFNNDGGRIVDFKLLPLGKLAILSLNVYKVYDFDSGKLIHEDDFEFDEDAYPLNLDWKDGGLFVGSTNGESLQLENVVLKAGGRDVLTSLFVSDAEDDEDDEGNDTDALLRKSDDEQDIANLETEDIGHHKKRQNNLKLHEEDDLIIDEDDGDLGLDEPVSRNGNGYRSNGHKRFKSSSPAVAVPAKIKPYSPGSTPFENKGAAIDRRYLTMNNIGYAWIVQNKEGGNTSSTNNNSITVSFFDRSLHSEYHFTDFHSFDLASMNQRGILLGSSASGLLYYRSHSEATNDQWERKLPLLTGEYITSICITDLKSANNTIVVGTSLGYLRFFNQFGVCINIMKVLPVVTLIASATSNLFMINQVSHNVYSYLIIDINQEYKYIQHNAQMPLRDTVPLIKGIFFNEFNDPCIVGGEDDTLLVLHSWRDKQNAKWVPILNCHLALTEYGSNENKKNWKCWPLGLINDKLNCLILKNNNQYPGFPLPLPVELDIELPIKLGHEEDEAEENFLRSLTMGKLVSDSLNDELNADVDEDEVMERLNQYSILFDKSLLKLFGEACKESKLGKAFSIARLIKTDKALLAASRISERMEFLTLATKIGQLRELLVDIDSD</sequence>
<feature type="compositionally biased region" description="Acidic residues" evidence="5">
    <location>
        <begin position="332"/>
        <end position="343"/>
    </location>
</feature>
<dbReference type="InterPro" id="IPR015943">
    <property type="entry name" value="WD40/YVTN_repeat-like_dom_sf"/>
</dbReference>
<dbReference type="GO" id="GO:0003682">
    <property type="term" value="F:chromatin binding"/>
    <property type="evidence" value="ECO:0007669"/>
    <property type="project" value="TreeGrafter"/>
</dbReference>
<name>A0A367Y3V5_9ASCO</name>
<evidence type="ECO:0000256" key="5">
    <source>
        <dbReference type="SAM" id="MobiDB-lite"/>
    </source>
</evidence>
<reference evidence="8 9" key="1">
    <citation type="submission" date="2018-06" db="EMBL/GenBank/DDBJ databases">
        <title>Whole genome sequencing of Candida tropicalis (genome annotated by CSBL at Korea University).</title>
        <authorList>
            <person name="Ahn J."/>
        </authorList>
    </citation>
    <scope>NUCLEOTIDE SEQUENCE [LARGE SCALE GENOMIC DNA]</scope>
    <source>
        <strain evidence="8 9">ATCC 20962</strain>
    </source>
</reference>
<evidence type="ECO:0000259" key="7">
    <source>
        <dbReference type="Pfam" id="PF20946"/>
    </source>
</evidence>
<proteinExistence type="predicted"/>
<comment type="subcellular location">
    <subcellularLocation>
        <location evidence="1">Nucleus</location>
    </subcellularLocation>
</comment>
<dbReference type="InterPro" id="IPR022100">
    <property type="entry name" value="WDHD1/CFT4_beta-prop_2nd"/>
</dbReference>
<dbReference type="InterPro" id="IPR048591">
    <property type="entry name" value="WDHD1/CFT4_hel"/>
</dbReference>
<dbReference type="Gene3D" id="2.130.10.10">
    <property type="entry name" value="YVTN repeat-like/Quinoprotein amine dehydrogenase"/>
    <property type="match status" value="1"/>
</dbReference>